<dbReference type="RefSeq" id="WP_236865632.1">
    <property type="nucleotide sequence ID" value="NZ_AP025225.1"/>
</dbReference>
<feature type="chain" id="PRO_5045555057" description="Lipoprotein" evidence="2">
    <location>
        <begin position="20"/>
        <end position="264"/>
    </location>
</feature>
<gene>
    <name evidence="3" type="ORF">HYD_2870</name>
</gene>
<keyword evidence="4" id="KW-1185">Reference proteome</keyword>
<sequence>MKKISATLLALILASNCSASKFLDMFGKKNKKQPTELTYQQQKQEEEEKQLSPKQNQLKKRGDALNQIADHSKQQIALSEQLLERTRLFREQQLAQQEQERQEQVQNASFTVFCKDGKASYIVPKKWHKIDVIGLGGHPSHPGMLNAISACVMHGGIDINNVIDNKNNIPVASEKIKKILAESANYKKKGEIQNYLSQACIMAAAEGNIKDKSSFMSKTKTYKCSGSGASLKAGECNACGEYFYGTLQQFPSRVSHAFDGYNSQ</sequence>
<protein>
    <recommendedName>
        <fullName evidence="5">Lipoprotein</fullName>
    </recommendedName>
</protein>
<organism evidence="3 4">
    <name type="scientific">Candidatus Hydrogenosomobacter endosymbioticus</name>
    <dbReference type="NCBI Taxonomy" id="2558174"/>
    <lineage>
        <taxon>Bacteria</taxon>
        <taxon>Pseudomonadati</taxon>
        <taxon>Pseudomonadota</taxon>
        <taxon>Alphaproteobacteria</taxon>
        <taxon>Holosporales</taxon>
        <taxon>Holosporaceae</taxon>
        <taxon>Candidatus Hydrogenosomobacter</taxon>
    </lineage>
</organism>
<evidence type="ECO:0000313" key="3">
    <source>
        <dbReference type="EMBL" id="BDB96154.1"/>
    </source>
</evidence>
<evidence type="ECO:0008006" key="5">
    <source>
        <dbReference type="Google" id="ProtNLM"/>
    </source>
</evidence>
<evidence type="ECO:0000256" key="2">
    <source>
        <dbReference type="SAM" id="SignalP"/>
    </source>
</evidence>
<reference evidence="3" key="1">
    <citation type="submission" date="2021-10" db="EMBL/GenBank/DDBJ databases">
        <title>Genome Sequence of The Candidatus Hydrogeosomobacter endosymbioticus, an Intracellular Bacterial Symbiont of the Anaerobic Ciliate GW7.</title>
        <authorList>
            <person name="Shiohama Y."/>
            <person name="Shinzato N."/>
        </authorList>
    </citation>
    <scope>NUCLEOTIDE SEQUENCE [LARGE SCALE GENOMIC DNA]</scope>
    <source>
        <strain evidence="3">200920</strain>
    </source>
</reference>
<name>A0ABN6L2P5_9PROT</name>
<accession>A0ABN6L2P5</accession>
<evidence type="ECO:0000313" key="4">
    <source>
        <dbReference type="Proteomes" id="UP001320209"/>
    </source>
</evidence>
<proteinExistence type="predicted"/>
<evidence type="ECO:0000256" key="1">
    <source>
        <dbReference type="SAM" id="MobiDB-lite"/>
    </source>
</evidence>
<dbReference type="EMBL" id="AP025225">
    <property type="protein sequence ID" value="BDB96154.1"/>
    <property type="molecule type" value="Genomic_DNA"/>
</dbReference>
<dbReference type="Proteomes" id="UP001320209">
    <property type="component" value="Chromosome"/>
</dbReference>
<feature type="signal peptide" evidence="2">
    <location>
        <begin position="1"/>
        <end position="19"/>
    </location>
</feature>
<feature type="region of interest" description="Disordered" evidence="1">
    <location>
        <begin position="31"/>
        <end position="62"/>
    </location>
</feature>
<keyword evidence="2" id="KW-0732">Signal</keyword>